<feature type="region of interest" description="Disordered" evidence="1">
    <location>
        <begin position="247"/>
        <end position="309"/>
    </location>
</feature>
<dbReference type="Proteomes" id="UP000492821">
    <property type="component" value="Unassembled WGS sequence"/>
</dbReference>
<keyword evidence="2" id="KW-0472">Membrane</keyword>
<reference evidence="3" key="1">
    <citation type="journal article" date="2013" name="Genetics">
        <title>The draft genome and transcriptome of Panagrellus redivivus are shaped by the harsh demands of a free-living lifestyle.</title>
        <authorList>
            <person name="Srinivasan J."/>
            <person name="Dillman A.R."/>
            <person name="Macchietto M.G."/>
            <person name="Heikkinen L."/>
            <person name="Lakso M."/>
            <person name="Fracchia K.M."/>
            <person name="Antoshechkin I."/>
            <person name="Mortazavi A."/>
            <person name="Wong G."/>
            <person name="Sternberg P.W."/>
        </authorList>
    </citation>
    <scope>NUCLEOTIDE SEQUENCE [LARGE SCALE GENOMIC DNA]</scope>
    <source>
        <strain evidence="3">MT8872</strain>
    </source>
</reference>
<reference evidence="4" key="2">
    <citation type="submission" date="2020-10" db="UniProtKB">
        <authorList>
            <consortium name="WormBaseParasite"/>
        </authorList>
    </citation>
    <scope>IDENTIFICATION</scope>
</reference>
<keyword evidence="3" id="KW-1185">Reference proteome</keyword>
<evidence type="ECO:0000313" key="4">
    <source>
        <dbReference type="WBParaSite" id="Pan_g6266.t1"/>
    </source>
</evidence>
<dbReference type="AlphaFoldDB" id="A0A7E4W5C0"/>
<accession>A0A7E4W5C0</accession>
<keyword evidence="2" id="KW-1133">Transmembrane helix</keyword>
<organism evidence="3 4">
    <name type="scientific">Panagrellus redivivus</name>
    <name type="common">Microworm</name>
    <dbReference type="NCBI Taxonomy" id="6233"/>
    <lineage>
        <taxon>Eukaryota</taxon>
        <taxon>Metazoa</taxon>
        <taxon>Ecdysozoa</taxon>
        <taxon>Nematoda</taxon>
        <taxon>Chromadorea</taxon>
        <taxon>Rhabditida</taxon>
        <taxon>Tylenchina</taxon>
        <taxon>Panagrolaimomorpha</taxon>
        <taxon>Panagrolaimoidea</taxon>
        <taxon>Panagrolaimidae</taxon>
        <taxon>Panagrellus</taxon>
    </lineage>
</organism>
<feature type="compositionally biased region" description="Low complexity" evidence="1">
    <location>
        <begin position="282"/>
        <end position="295"/>
    </location>
</feature>
<feature type="compositionally biased region" description="Pro residues" evidence="1">
    <location>
        <begin position="181"/>
        <end position="191"/>
    </location>
</feature>
<keyword evidence="2" id="KW-0812">Transmembrane</keyword>
<evidence type="ECO:0000313" key="3">
    <source>
        <dbReference type="Proteomes" id="UP000492821"/>
    </source>
</evidence>
<protein>
    <submittedName>
        <fullName evidence="4">Uncharacterized protein</fullName>
    </submittedName>
</protein>
<feature type="compositionally biased region" description="Low complexity" evidence="1">
    <location>
        <begin position="192"/>
        <end position="203"/>
    </location>
</feature>
<evidence type="ECO:0000256" key="1">
    <source>
        <dbReference type="SAM" id="MobiDB-lite"/>
    </source>
</evidence>
<feature type="compositionally biased region" description="Low complexity" evidence="1">
    <location>
        <begin position="256"/>
        <end position="270"/>
    </location>
</feature>
<evidence type="ECO:0000256" key="2">
    <source>
        <dbReference type="SAM" id="Phobius"/>
    </source>
</evidence>
<feature type="transmembrane region" description="Helical" evidence="2">
    <location>
        <begin position="211"/>
        <end position="236"/>
    </location>
</feature>
<name>A0A7E4W5C0_PANRE</name>
<dbReference type="WBParaSite" id="Pan_g6266.t1">
    <property type="protein sequence ID" value="Pan_g6266.t1"/>
    <property type="gene ID" value="Pan_g6266"/>
</dbReference>
<feature type="region of interest" description="Disordered" evidence="1">
    <location>
        <begin position="181"/>
        <end position="203"/>
    </location>
</feature>
<proteinExistence type="predicted"/>
<sequence>MSRVTGLETFKNDGVKYITTQFVHKLYRSKRFPIASPRDGFRFGFNQMFNAFQPGILCFMTFEFSNGKTTSEPFTLKFEGEDRPEGQYFVAYYKNDLKVAECEVGTPACKPLMIKYHADGVIRGDPPPPGGHSQHDLPLLSEAETFQQFHKIMWIKLTFIQRAKYSLQLANDVFLLDYPPPTTTTEAPPPTTTRRPSTAAATKPPKKSAVWGIYVLIASLILVAFFLTGCIVYLVVRFMLKRKKQQGLPGAPAPVKKSASGAPSGSKTASRQPIVKTEELLPPSSSAAPSPASIKAKPEGSTVDEYVPI</sequence>